<dbReference type="GO" id="GO:0005737">
    <property type="term" value="C:cytoplasm"/>
    <property type="evidence" value="ECO:0007669"/>
    <property type="project" value="TreeGrafter"/>
</dbReference>
<keyword evidence="5 8" id="KW-0808">Transferase</keyword>
<name>A0A7W7SUD1_9ACTN</name>
<dbReference type="PANTHER" id="PTHR21225:SF12">
    <property type="entry name" value="PHOSPHO-2-DEHYDRO-3-DEOXYHEPTONATE ALDOLASE, TYROSINE-INHIBITED"/>
    <property type="match status" value="1"/>
</dbReference>
<dbReference type="RefSeq" id="WP_184536237.1">
    <property type="nucleotide sequence ID" value="NZ_JACHJW010000001.1"/>
</dbReference>
<dbReference type="AlphaFoldDB" id="A0A7W7SUD1"/>
<dbReference type="NCBIfam" id="NF009395">
    <property type="entry name" value="PRK12755.1"/>
    <property type="match status" value="1"/>
</dbReference>
<comment type="caution">
    <text evidence="10">The sequence shown here is derived from an EMBL/GenBank/DDBJ whole genome shotgun (WGS) entry which is preliminary data.</text>
</comment>
<dbReference type="NCBIfam" id="TIGR00034">
    <property type="entry name" value="aroFGH"/>
    <property type="match status" value="1"/>
</dbReference>
<dbReference type="Proteomes" id="UP000578819">
    <property type="component" value="Unassembled WGS sequence"/>
</dbReference>
<dbReference type="GO" id="GO:0003849">
    <property type="term" value="F:3-deoxy-7-phosphoheptulonate synthase activity"/>
    <property type="evidence" value="ECO:0007669"/>
    <property type="project" value="UniProtKB-EC"/>
</dbReference>
<dbReference type="InterPro" id="IPR013785">
    <property type="entry name" value="Aldolase_TIM"/>
</dbReference>
<evidence type="ECO:0000259" key="9">
    <source>
        <dbReference type="Pfam" id="PF00793"/>
    </source>
</evidence>
<dbReference type="GO" id="GO:0009423">
    <property type="term" value="P:chorismate biosynthetic process"/>
    <property type="evidence" value="ECO:0007669"/>
    <property type="project" value="UniProtKB-UniPathway"/>
</dbReference>
<proteinExistence type="inferred from homology"/>
<keyword evidence="6 8" id="KW-0057">Aromatic amino acid biosynthesis</keyword>
<comment type="catalytic activity">
    <reaction evidence="7 8">
        <text>D-erythrose 4-phosphate + phosphoenolpyruvate + H2O = 7-phospho-2-dehydro-3-deoxy-D-arabino-heptonate + phosphate</text>
        <dbReference type="Rhea" id="RHEA:14717"/>
        <dbReference type="ChEBI" id="CHEBI:15377"/>
        <dbReference type="ChEBI" id="CHEBI:16897"/>
        <dbReference type="ChEBI" id="CHEBI:43474"/>
        <dbReference type="ChEBI" id="CHEBI:58394"/>
        <dbReference type="ChEBI" id="CHEBI:58702"/>
        <dbReference type="EC" id="2.5.1.54"/>
    </reaction>
</comment>
<dbReference type="InterPro" id="IPR006219">
    <property type="entry name" value="DAHP_synth_1"/>
</dbReference>
<evidence type="ECO:0000256" key="3">
    <source>
        <dbReference type="ARBA" id="ARBA00007985"/>
    </source>
</evidence>
<evidence type="ECO:0000256" key="2">
    <source>
        <dbReference type="ARBA" id="ARBA00004688"/>
    </source>
</evidence>
<dbReference type="FunFam" id="3.20.20.70:FF:000005">
    <property type="entry name" value="Phospho-2-dehydro-3-deoxyheptonate aldolase"/>
    <property type="match status" value="1"/>
</dbReference>
<comment type="function">
    <text evidence="1 8">Stereospecific condensation of phosphoenolpyruvate (PEP) and D-erythrose-4-phosphate (E4P) giving rise to 3-deoxy-D-arabino-heptulosonate-7-phosphate (DAHP).</text>
</comment>
<comment type="similarity">
    <text evidence="3 8">Belongs to the class-I DAHP synthase family.</text>
</comment>
<dbReference type="PIRSF" id="PIRSF001361">
    <property type="entry name" value="DAHP_synthase"/>
    <property type="match status" value="1"/>
</dbReference>
<evidence type="ECO:0000256" key="6">
    <source>
        <dbReference type="ARBA" id="ARBA00023141"/>
    </source>
</evidence>
<keyword evidence="4 8" id="KW-0028">Amino-acid biosynthesis</keyword>
<evidence type="ECO:0000256" key="5">
    <source>
        <dbReference type="ARBA" id="ARBA00022679"/>
    </source>
</evidence>
<dbReference type="PANTHER" id="PTHR21225">
    <property type="entry name" value="PHOSPHO-2-DEHYDRO-3-DEOXYHEPTONATE ALDOLASE DAHP SYNTHETASE"/>
    <property type="match status" value="1"/>
</dbReference>
<dbReference type="InterPro" id="IPR006218">
    <property type="entry name" value="DAHP1/KDSA"/>
</dbReference>
<dbReference type="Pfam" id="PF00793">
    <property type="entry name" value="DAHP_synth_1"/>
    <property type="match status" value="1"/>
</dbReference>
<evidence type="ECO:0000313" key="11">
    <source>
        <dbReference type="Proteomes" id="UP000578819"/>
    </source>
</evidence>
<organism evidence="10 11">
    <name type="scientific">Micromonospora polyrhachis</name>
    <dbReference type="NCBI Taxonomy" id="1282883"/>
    <lineage>
        <taxon>Bacteria</taxon>
        <taxon>Bacillati</taxon>
        <taxon>Actinomycetota</taxon>
        <taxon>Actinomycetes</taxon>
        <taxon>Micromonosporales</taxon>
        <taxon>Micromonosporaceae</taxon>
        <taxon>Micromonospora</taxon>
    </lineage>
</organism>
<accession>A0A7W7SUD1</accession>
<feature type="domain" description="DAHP synthetase I/KDSA" evidence="9">
    <location>
        <begin position="50"/>
        <end position="342"/>
    </location>
</feature>
<dbReference type="EC" id="2.5.1.54" evidence="8"/>
<dbReference type="Gene3D" id="3.20.20.70">
    <property type="entry name" value="Aldolase class I"/>
    <property type="match status" value="1"/>
</dbReference>
<dbReference type="UniPathway" id="UPA00053">
    <property type="reaction ID" value="UER00084"/>
</dbReference>
<sequence length="364" mass="38871">MTITGTGRISDQRIDKIVPLTTPALLRHELPLDETLVSAVVEGRQAVTRVLDRADDRLLVVVGPCSVHDPAAALDYAARLRDIAGRLADDLLVVMRVYFEKPRSTVGWKGLINDPALDGSGDVNTGLRTARSLLVEVLRMGLHVGCEFLDPITPQYIADTVAWGAIGARTVESQVHRQLASGLSMPIGMKNRSDGNVATAVDAIRAASVPHVFPGIDVSGAPAIMHTRGNTDGHVVLRGGRGGPNYDAAAVADALRLLREAGLPERLVIDASHDNSGKDHRRQPLVVADVADQLAAGQRGIVGVMLESFLVAGRQELDPTRELVYGQSVTDACLSWDQTEGVLTKLADAVRARRARRAVGQTLA</sequence>
<evidence type="ECO:0000256" key="1">
    <source>
        <dbReference type="ARBA" id="ARBA00003726"/>
    </source>
</evidence>
<protein>
    <recommendedName>
        <fullName evidence="8">Phospho-2-dehydro-3-deoxyheptonate aldolase</fullName>
        <ecNumber evidence="8">2.5.1.54</ecNumber>
    </recommendedName>
</protein>
<evidence type="ECO:0000256" key="4">
    <source>
        <dbReference type="ARBA" id="ARBA00022605"/>
    </source>
</evidence>
<dbReference type="GO" id="GO:0009073">
    <property type="term" value="P:aromatic amino acid family biosynthetic process"/>
    <property type="evidence" value="ECO:0007669"/>
    <property type="project" value="UniProtKB-KW"/>
</dbReference>
<reference evidence="10 11" key="1">
    <citation type="submission" date="2020-08" db="EMBL/GenBank/DDBJ databases">
        <title>Sequencing the genomes of 1000 actinobacteria strains.</title>
        <authorList>
            <person name="Klenk H.-P."/>
        </authorList>
    </citation>
    <scope>NUCLEOTIDE SEQUENCE [LARGE SCALE GENOMIC DNA]</scope>
    <source>
        <strain evidence="10 11">DSM 45886</strain>
    </source>
</reference>
<keyword evidence="11" id="KW-1185">Reference proteome</keyword>
<gene>
    <name evidence="10" type="ORF">FHR38_004195</name>
</gene>
<evidence type="ECO:0000313" key="10">
    <source>
        <dbReference type="EMBL" id="MBB4960462.1"/>
    </source>
</evidence>
<comment type="pathway">
    <text evidence="2 8">Metabolic intermediate biosynthesis; chorismate biosynthesis; chorismate from D-erythrose 4-phosphate and phosphoenolpyruvate: step 1/7.</text>
</comment>
<evidence type="ECO:0000256" key="7">
    <source>
        <dbReference type="ARBA" id="ARBA00047508"/>
    </source>
</evidence>
<dbReference type="EMBL" id="JACHJW010000001">
    <property type="protein sequence ID" value="MBB4960462.1"/>
    <property type="molecule type" value="Genomic_DNA"/>
</dbReference>
<dbReference type="SUPFAM" id="SSF51569">
    <property type="entry name" value="Aldolase"/>
    <property type="match status" value="1"/>
</dbReference>
<dbReference type="GO" id="GO:0008652">
    <property type="term" value="P:amino acid biosynthetic process"/>
    <property type="evidence" value="ECO:0007669"/>
    <property type="project" value="UniProtKB-KW"/>
</dbReference>
<evidence type="ECO:0000256" key="8">
    <source>
        <dbReference type="PIRNR" id="PIRNR001361"/>
    </source>
</evidence>